<evidence type="ECO:0000313" key="2">
    <source>
        <dbReference type="Proteomes" id="UP000823636"/>
    </source>
</evidence>
<organism evidence="1 2">
    <name type="scientific">Candidatus Caccoplasma merdipullorum</name>
    <dbReference type="NCBI Taxonomy" id="2840718"/>
    <lineage>
        <taxon>Bacteria</taxon>
        <taxon>Pseudomonadati</taxon>
        <taxon>Bacteroidota</taxon>
        <taxon>Bacteroidia</taxon>
        <taxon>Bacteroidales</taxon>
        <taxon>Bacteroidaceae</taxon>
        <taxon>Bacteroidaceae incertae sedis</taxon>
        <taxon>Candidatus Caccoplasma</taxon>
    </lineage>
</organism>
<name>A0A9D9E502_9BACT</name>
<dbReference type="AlphaFoldDB" id="A0A9D9E502"/>
<comment type="caution">
    <text evidence="1">The sequence shown here is derived from an EMBL/GenBank/DDBJ whole genome shotgun (WGS) entry which is preliminary data.</text>
</comment>
<sequence>MNSASGVVTEETSLNIIAIATPQGDTMRFNKGNAVVEGSGVIVGDSAVVYYFFEAVADSSGVNNPVVSKIVTKTTRNKK</sequence>
<reference evidence="1" key="2">
    <citation type="journal article" date="2021" name="PeerJ">
        <title>Extensive microbial diversity within the chicken gut microbiome revealed by metagenomics and culture.</title>
        <authorList>
            <person name="Gilroy R."/>
            <person name="Ravi A."/>
            <person name="Getino M."/>
            <person name="Pursley I."/>
            <person name="Horton D.L."/>
            <person name="Alikhan N.F."/>
            <person name="Baker D."/>
            <person name="Gharbi K."/>
            <person name="Hall N."/>
            <person name="Watson M."/>
            <person name="Adriaenssens E.M."/>
            <person name="Foster-Nyarko E."/>
            <person name="Jarju S."/>
            <person name="Secka A."/>
            <person name="Antonio M."/>
            <person name="Oren A."/>
            <person name="Chaudhuri R.R."/>
            <person name="La Ragione R."/>
            <person name="Hildebrand F."/>
            <person name="Pallen M.J."/>
        </authorList>
    </citation>
    <scope>NUCLEOTIDE SEQUENCE</scope>
    <source>
        <strain evidence="1">G3-4614</strain>
    </source>
</reference>
<accession>A0A9D9E502</accession>
<evidence type="ECO:0000313" key="1">
    <source>
        <dbReference type="EMBL" id="MBO8438256.1"/>
    </source>
</evidence>
<protein>
    <submittedName>
        <fullName evidence="1">Uncharacterized protein</fullName>
    </submittedName>
</protein>
<gene>
    <name evidence="1" type="ORF">IAC54_05085</name>
</gene>
<reference evidence="1" key="1">
    <citation type="submission" date="2020-10" db="EMBL/GenBank/DDBJ databases">
        <authorList>
            <person name="Gilroy R."/>
        </authorList>
    </citation>
    <scope>NUCLEOTIDE SEQUENCE</scope>
    <source>
        <strain evidence="1">G3-4614</strain>
    </source>
</reference>
<dbReference type="EMBL" id="JADIMW010000054">
    <property type="protein sequence ID" value="MBO8438256.1"/>
    <property type="molecule type" value="Genomic_DNA"/>
</dbReference>
<dbReference type="Proteomes" id="UP000823636">
    <property type="component" value="Unassembled WGS sequence"/>
</dbReference>
<proteinExistence type="predicted"/>